<keyword evidence="2" id="KW-1185">Reference proteome</keyword>
<protein>
    <submittedName>
        <fullName evidence="1">Uncharacterized protein DUF1841</fullName>
    </submittedName>
</protein>
<dbReference type="AlphaFoldDB" id="A0A369CH24"/>
<dbReference type="EMBL" id="QPJY01000002">
    <property type="protein sequence ID" value="RCX32385.1"/>
    <property type="molecule type" value="Genomic_DNA"/>
</dbReference>
<dbReference type="Pfam" id="PF08897">
    <property type="entry name" value="DUF1841"/>
    <property type="match status" value="1"/>
</dbReference>
<evidence type="ECO:0000313" key="1">
    <source>
        <dbReference type="EMBL" id="RCX32385.1"/>
    </source>
</evidence>
<sequence length="143" mass="16627">MFGHNRDNLRRFYYTVWRKQQHSEPLEPLEQLVAEVIAAHPEYHPVMMGEERHLERDYLPDLGDENPFLHMGMHIALKEQVATDRPAGIGTVYRRLVLGIGDPHAVEHRMMDCLGEVLWRAQQDGSAPDEIAYLECLERLNAR</sequence>
<dbReference type="InterPro" id="IPR014993">
    <property type="entry name" value="DUF1841"/>
</dbReference>
<proteinExistence type="predicted"/>
<dbReference type="OrthoDB" id="9789432at2"/>
<dbReference type="RefSeq" id="WP_114279174.1">
    <property type="nucleotide sequence ID" value="NZ_QPJY01000002.1"/>
</dbReference>
<comment type="caution">
    <text evidence="1">The sequence shown here is derived from an EMBL/GenBank/DDBJ whole genome shotgun (WGS) entry which is preliminary data.</text>
</comment>
<accession>A0A369CH24</accession>
<evidence type="ECO:0000313" key="2">
    <source>
        <dbReference type="Proteomes" id="UP000252707"/>
    </source>
</evidence>
<name>A0A369CH24_9GAMM</name>
<gene>
    <name evidence="1" type="ORF">DFQ59_102747</name>
</gene>
<reference evidence="1 2" key="1">
    <citation type="submission" date="2018-07" db="EMBL/GenBank/DDBJ databases">
        <title>Genomic Encyclopedia of Type Strains, Phase IV (KMG-IV): sequencing the most valuable type-strain genomes for metagenomic binning, comparative biology and taxonomic classification.</title>
        <authorList>
            <person name="Goeker M."/>
        </authorList>
    </citation>
    <scope>NUCLEOTIDE SEQUENCE [LARGE SCALE GENOMIC DNA]</scope>
    <source>
        <strain evidence="1 2">DSM 26407</strain>
    </source>
</reference>
<organism evidence="1 2">
    <name type="scientific">Thioalbus denitrificans</name>
    <dbReference type="NCBI Taxonomy" id="547122"/>
    <lineage>
        <taxon>Bacteria</taxon>
        <taxon>Pseudomonadati</taxon>
        <taxon>Pseudomonadota</taxon>
        <taxon>Gammaproteobacteria</taxon>
        <taxon>Chromatiales</taxon>
        <taxon>Ectothiorhodospiraceae</taxon>
        <taxon>Thioalbus</taxon>
    </lineage>
</organism>
<dbReference type="Proteomes" id="UP000252707">
    <property type="component" value="Unassembled WGS sequence"/>
</dbReference>